<dbReference type="Gene3D" id="3.40.50.261">
    <property type="entry name" value="Succinyl-CoA synthetase domains"/>
    <property type="match status" value="1"/>
</dbReference>
<evidence type="ECO:0000259" key="2">
    <source>
        <dbReference type="PROSITE" id="PS50975"/>
    </source>
</evidence>
<keyword evidence="4" id="KW-0808">Transferase</keyword>
<evidence type="ECO:0000313" key="5">
    <source>
        <dbReference type="Proteomes" id="UP000188342"/>
    </source>
</evidence>
<dbReference type="GO" id="GO:0005524">
    <property type="term" value="F:ATP binding"/>
    <property type="evidence" value="ECO:0007669"/>
    <property type="project" value="UniProtKB-UniRule"/>
</dbReference>
<dbReference type="GO" id="GO:0016747">
    <property type="term" value="F:acyltransferase activity, transferring groups other than amino-acyl groups"/>
    <property type="evidence" value="ECO:0007669"/>
    <property type="project" value="InterPro"/>
</dbReference>
<reference evidence="4 5" key="1">
    <citation type="submission" date="2017-02" db="EMBL/GenBank/DDBJ databases">
        <authorList>
            <person name="Peterson S.W."/>
        </authorList>
    </citation>
    <scope>NUCLEOTIDE SEQUENCE [LARGE SCALE GENOMIC DNA]</scope>
    <source>
        <strain evidence="4 5">LSP_Lj1</strain>
    </source>
</reference>
<organism evidence="4 5">
    <name type="scientific">Luteococcus japonicus LSP_Lj1</name>
    <dbReference type="NCBI Taxonomy" id="1255658"/>
    <lineage>
        <taxon>Bacteria</taxon>
        <taxon>Bacillati</taxon>
        <taxon>Actinomycetota</taxon>
        <taxon>Actinomycetes</taxon>
        <taxon>Propionibacteriales</taxon>
        <taxon>Propionibacteriaceae</taxon>
        <taxon>Luteococcus</taxon>
    </lineage>
</organism>
<evidence type="ECO:0000259" key="3">
    <source>
        <dbReference type="PROSITE" id="PS51186"/>
    </source>
</evidence>
<dbReference type="InterPro" id="IPR016181">
    <property type="entry name" value="Acyl_CoA_acyltransferase"/>
</dbReference>
<dbReference type="Pfam" id="PF00583">
    <property type="entry name" value="Acetyltransf_1"/>
    <property type="match status" value="1"/>
</dbReference>
<dbReference type="InterPro" id="IPR013815">
    <property type="entry name" value="ATP_grasp_subdomain_1"/>
</dbReference>
<dbReference type="Pfam" id="PF13607">
    <property type="entry name" value="Succ_CoA_lig"/>
    <property type="match status" value="1"/>
</dbReference>
<dbReference type="InterPro" id="IPR000182">
    <property type="entry name" value="GNAT_dom"/>
</dbReference>
<keyword evidence="1" id="KW-0547">Nucleotide-binding</keyword>
<dbReference type="SUPFAM" id="SSF56059">
    <property type="entry name" value="Glutathione synthetase ATP-binding domain-like"/>
    <property type="match status" value="1"/>
</dbReference>
<dbReference type="InterPro" id="IPR016102">
    <property type="entry name" value="Succinyl-CoA_synth-like"/>
</dbReference>
<dbReference type="PROSITE" id="PS51186">
    <property type="entry name" value="GNAT"/>
    <property type="match status" value="1"/>
</dbReference>
<evidence type="ECO:0000313" key="4">
    <source>
        <dbReference type="EMBL" id="SJN23275.1"/>
    </source>
</evidence>
<dbReference type="SUPFAM" id="SSF55729">
    <property type="entry name" value="Acyl-CoA N-acyltransferases (Nat)"/>
    <property type="match status" value="1"/>
</dbReference>
<dbReference type="Gene3D" id="3.40.50.720">
    <property type="entry name" value="NAD(P)-binding Rossmann-like Domain"/>
    <property type="match status" value="1"/>
</dbReference>
<proteinExistence type="predicted"/>
<dbReference type="PROSITE" id="PS50975">
    <property type="entry name" value="ATP_GRASP"/>
    <property type="match status" value="1"/>
</dbReference>
<gene>
    <name evidence="4" type="ORF">FM114_03670</name>
</gene>
<dbReference type="Gene3D" id="3.40.630.30">
    <property type="match status" value="1"/>
</dbReference>
<feature type="domain" description="N-acetyltransferase" evidence="3">
    <location>
        <begin position="28"/>
        <end position="186"/>
    </location>
</feature>
<dbReference type="Gene3D" id="3.30.470.20">
    <property type="entry name" value="ATP-grasp fold, B domain"/>
    <property type="match status" value="1"/>
</dbReference>
<protein>
    <submittedName>
        <fullName evidence="4">Protein acetyltransferase</fullName>
    </submittedName>
</protein>
<dbReference type="InterPro" id="IPR036291">
    <property type="entry name" value="NAD(P)-bd_dom_sf"/>
</dbReference>
<dbReference type="PANTHER" id="PTHR42793:SF1">
    <property type="entry name" value="PEPTIDYL-LYSINE N-ACETYLTRANSFERASE PATZ"/>
    <property type="match status" value="1"/>
</dbReference>
<accession>A0A1R4IUL6</accession>
<dbReference type="EMBL" id="FUKQ01000012">
    <property type="protein sequence ID" value="SJN23275.1"/>
    <property type="molecule type" value="Genomic_DNA"/>
</dbReference>
<dbReference type="Gene3D" id="3.30.1490.20">
    <property type="entry name" value="ATP-grasp fold, A domain"/>
    <property type="match status" value="1"/>
</dbReference>
<keyword evidence="1" id="KW-0067">ATP-binding</keyword>
<dbReference type="AlphaFoldDB" id="A0A1R4IUL6"/>
<feature type="domain" description="ATP-grasp" evidence="2">
    <location>
        <begin position="662"/>
        <end position="707"/>
    </location>
</feature>
<dbReference type="CDD" id="cd04301">
    <property type="entry name" value="NAT_SF"/>
    <property type="match status" value="1"/>
</dbReference>
<dbReference type="SUPFAM" id="SSF52210">
    <property type="entry name" value="Succinyl-CoA synthetase domains"/>
    <property type="match status" value="2"/>
</dbReference>
<dbReference type="STRING" id="1255658.FM114_03670"/>
<evidence type="ECO:0000256" key="1">
    <source>
        <dbReference type="PROSITE-ProRule" id="PRU00409"/>
    </source>
</evidence>
<dbReference type="Proteomes" id="UP000188342">
    <property type="component" value="Unassembled WGS sequence"/>
</dbReference>
<dbReference type="SUPFAM" id="SSF51735">
    <property type="entry name" value="NAD(P)-binding Rossmann-fold domains"/>
    <property type="match status" value="1"/>
</dbReference>
<dbReference type="GO" id="GO:0046872">
    <property type="term" value="F:metal ion binding"/>
    <property type="evidence" value="ECO:0007669"/>
    <property type="project" value="InterPro"/>
</dbReference>
<dbReference type="InterPro" id="IPR032875">
    <property type="entry name" value="Succ_CoA_lig_flav_dom"/>
</dbReference>
<keyword evidence="5" id="KW-1185">Reference proteome</keyword>
<name>A0A1R4IUL6_9ACTN</name>
<dbReference type="Pfam" id="PF13549">
    <property type="entry name" value="ATP-grasp_5"/>
    <property type="match status" value="1"/>
</dbReference>
<sequence length="886" mass="94800">MFMIRPNSPAGGPAQWEADVVLADGGIAQLRPITASDRDAMVAFYARVSDQSKYLRFFATHPTLTDQELDEYTNPDNHDRVALLLAVDEQIVAFAHYEVLPDLLPARVANVAFLVQDDQQGRGVGNILLEHLAEVGRECGVERFTAEMLTQNRRMVQVFTRAGYSVRPELSDGCILVDFPLAATQKSREVMEQREHKAESNAIRGLLTPRRVAVVGEVSQMSPIIASIAAAGYRGELLVVTTADSSAESHGRSLRQISGNVDLVVVRSGTGDLERLIVEASQKNARGILVLAGTSPSPLGQQEAAQLVAWARTHGLRALGPTALGLVNTDPEVRLNASPARPPRRGVVGLFTQTAGVATIVLSRAQELGIGLSSFIATGAFADVTGNDVMQYWTDDEATRVCLLSLDSIGNPRKFFRVLRRLALTKPVVVFTPSRALNSARHDELELPTAPAAALDQVIGQSGAIVVSRRDTMYDIAQLIARQPMPQGRRVRVISNSAGLTHQMAQAALRFGLEPGEGVVVHAQPAADELVSAATAAVDSGDVDAVVEVVDPLLEQVHAGLAAIAGRTTTVPVVGVFVGFRDAPTDVTGEDGMGRLPSFTHYADALQALALVAENREHRLRHAPDPEADPLPSGDAEAARAIIDELLADSPEGRWATDDECARILEAYGIRLVPWRAVTTVDEAVAAGEELGWDVVLKATASLVRGRPELATSFFHLADAEEVRRAWDALGRTVRDLGLAEDADPTALAPVVQTTMHPGTPLTMRGIEDAVLGPMICTGVAGPPADLLGDLAWGVPPLDHDDARSMLDQLRAASLLYDYRGSRPVDMAAIQDVLVRLARLKDDQAAVAEVELSPAIASPSGTAIVGGRIRIVPMPVERDPLARRAT</sequence>
<dbReference type="InterPro" id="IPR011761">
    <property type="entry name" value="ATP-grasp"/>
</dbReference>
<dbReference type="PANTHER" id="PTHR42793">
    <property type="entry name" value="COA BINDING DOMAIN CONTAINING PROTEIN"/>
    <property type="match status" value="1"/>
</dbReference>